<dbReference type="PROSITE" id="PS00028">
    <property type="entry name" value="ZINC_FINGER_C2H2_1"/>
    <property type="match status" value="4"/>
</dbReference>
<feature type="domain" description="C2H2-type" evidence="6">
    <location>
        <begin position="395"/>
        <end position="418"/>
    </location>
</feature>
<evidence type="ECO:0000256" key="1">
    <source>
        <dbReference type="ARBA" id="ARBA00022723"/>
    </source>
</evidence>
<evidence type="ECO:0000313" key="7">
    <source>
        <dbReference type="EMBL" id="KAG7310520.1"/>
    </source>
</evidence>
<keyword evidence="1" id="KW-0479">Metal-binding</keyword>
<feature type="domain" description="C2H2-type" evidence="6">
    <location>
        <begin position="288"/>
        <end position="315"/>
    </location>
</feature>
<comment type="caution">
    <text evidence="7">The sequence shown here is derived from an EMBL/GenBank/DDBJ whole genome shotgun (WGS) entry which is preliminary data.</text>
</comment>
<dbReference type="Proteomes" id="UP000823941">
    <property type="component" value="Chromosome 5"/>
</dbReference>
<protein>
    <recommendedName>
        <fullName evidence="6">C2H2-type domain-containing protein</fullName>
    </recommendedName>
</protein>
<reference evidence="7 8" key="1">
    <citation type="submission" date="2021-06" db="EMBL/GenBank/DDBJ databases">
        <title>A haploid diamondback moth (Plutella xylostella L.) genome assembly resolves 31 chromosomes and identifies a diamide resistance mutation.</title>
        <authorList>
            <person name="Ward C.M."/>
            <person name="Perry K.D."/>
            <person name="Baker G."/>
            <person name="Powis K."/>
            <person name="Heckel D.G."/>
            <person name="Baxter S.W."/>
        </authorList>
    </citation>
    <scope>NUCLEOTIDE SEQUENCE [LARGE SCALE GENOMIC DNA]</scope>
    <source>
        <strain evidence="7 8">LV</strain>
        <tissue evidence="7">Single pupa</tissue>
    </source>
</reference>
<name>A0ABQ7QZQ4_PLUXY</name>
<evidence type="ECO:0000313" key="8">
    <source>
        <dbReference type="Proteomes" id="UP000823941"/>
    </source>
</evidence>
<feature type="domain" description="C2H2-type" evidence="6">
    <location>
        <begin position="353"/>
        <end position="382"/>
    </location>
</feature>
<dbReference type="PROSITE" id="PS50157">
    <property type="entry name" value="ZINC_FINGER_C2H2_2"/>
    <property type="match status" value="4"/>
</dbReference>
<dbReference type="Pfam" id="PF00096">
    <property type="entry name" value="zf-C2H2"/>
    <property type="match status" value="1"/>
</dbReference>
<keyword evidence="8" id="KW-1185">Reference proteome</keyword>
<feature type="domain" description="C2H2-type" evidence="6">
    <location>
        <begin position="212"/>
        <end position="240"/>
    </location>
</feature>
<dbReference type="SMART" id="SM00355">
    <property type="entry name" value="ZnF_C2H2"/>
    <property type="match status" value="5"/>
</dbReference>
<dbReference type="InterPro" id="IPR036236">
    <property type="entry name" value="Znf_C2H2_sf"/>
</dbReference>
<evidence type="ECO:0000256" key="2">
    <source>
        <dbReference type="ARBA" id="ARBA00022737"/>
    </source>
</evidence>
<keyword evidence="2" id="KW-0677">Repeat</keyword>
<evidence type="ECO:0000256" key="4">
    <source>
        <dbReference type="ARBA" id="ARBA00022833"/>
    </source>
</evidence>
<gene>
    <name evidence="7" type="ORF">JYU34_003306</name>
</gene>
<proteinExistence type="predicted"/>
<evidence type="ECO:0000256" key="5">
    <source>
        <dbReference type="PROSITE-ProRule" id="PRU00042"/>
    </source>
</evidence>
<keyword evidence="4" id="KW-0862">Zinc</keyword>
<dbReference type="PANTHER" id="PTHR24379:SF127">
    <property type="entry name" value="BLOODY FINGERS-RELATED"/>
    <property type="match status" value="1"/>
</dbReference>
<dbReference type="PANTHER" id="PTHR24379">
    <property type="entry name" value="KRAB AND ZINC FINGER DOMAIN-CONTAINING"/>
    <property type="match status" value="1"/>
</dbReference>
<keyword evidence="3 5" id="KW-0863">Zinc-finger</keyword>
<evidence type="ECO:0000259" key="6">
    <source>
        <dbReference type="PROSITE" id="PS50157"/>
    </source>
</evidence>
<dbReference type="EMBL" id="JAHIBW010000005">
    <property type="protein sequence ID" value="KAG7310520.1"/>
    <property type="molecule type" value="Genomic_DNA"/>
</dbReference>
<dbReference type="SUPFAM" id="SSF57667">
    <property type="entry name" value="beta-beta-alpha zinc fingers"/>
    <property type="match status" value="1"/>
</dbReference>
<dbReference type="InterPro" id="IPR013087">
    <property type="entry name" value="Znf_C2H2_type"/>
</dbReference>
<organism evidence="7 8">
    <name type="scientific">Plutella xylostella</name>
    <name type="common">Diamondback moth</name>
    <name type="synonym">Plutella maculipennis</name>
    <dbReference type="NCBI Taxonomy" id="51655"/>
    <lineage>
        <taxon>Eukaryota</taxon>
        <taxon>Metazoa</taxon>
        <taxon>Ecdysozoa</taxon>
        <taxon>Arthropoda</taxon>
        <taxon>Hexapoda</taxon>
        <taxon>Insecta</taxon>
        <taxon>Pterygota</taxon>
        <taxon>Neoptera</taxon>
        <taxon>Endopterygota</taxon>
        <taxon>Lepidoptera</taxon>
        <taxon>Glossata</taxon>
        <taxon>Ditrysia</taxon>
        <taxon>Yponomeutoidea</taxon>
        <taxon>Plutellidae</taxon>
        <taxon>Plutella</taxon>
    </lineage>
</organism>
<dbReference type="Gene3D" id="3.30.160.60">
    <property type="entry name" value="Classic Zinc Finger"/>
    <property type="match status" value="1"/>
</dbReference>
<evidence type="ECO:0000256" key="3">
    <source>
        <dbReference type="ARBA" id="ARBA00022771"/>
    </source>
</evidence>
<accession>A0ABQ7QZQ4</accession>
<sequence length="442" mass="51534">MTTIKKLIDVSLSVSLTNTRMSEKVLLVHKFETGVNFKSLQVRITEDCDNNECAASFGEWRDGTAPHKREAEKSSRLVVKIALGNEQSNFNLDACAQEINTTQFKSLLWTNSRLPKHAPKKRNLNYNKSIKGHPILERNKCFPHPLKQQLLTNTLNEAEKPTEDMTPLDYSLEKVKENNARILENIQLLNRSFSYAKEKESESFSADRRTTFSCKVCGKCFVYETGLKRHYSVTHAMLEPQPRWQVVWTCVECYQVWPQQQLAFKHTVQCCQSESTDCIQEIKTSSLLQCEFCEKVYTCIPRLLKHSKLHVTARNYECNVCDMFFLSYKAAELHFLVCPWLKHCYKFSLPKLLLCNACDRKFRNYEQLYNHRYKVGHFTTKTQTNQSMSIIHLVYQCEACSQCFRSTTSLQDHRNQFHPRYEVITQFQDNKDSSSVCVEIEN</sequence>